<keyword evidence="1" id="KW-0812">Transmembrane</keyword>
<sequence>MATETPPTMETYSPETILSTMGSIQKMLVVGAVFAGVGYLLVGTALFLEFTQFHPLVDQFFATQTAHSVAGGGPDRAGASLLNAQLATIHTFPSLLLWLKLGGIAHVLVGIFVALAAIVRTLTLVPHRLAYAMDE</sequence>
<dbReference type="Proteomes" id="UP001430377">
    <property type="component" value="Unassembled WGS sequence"/>
</dbReference>
<keyword evidence="1" id="KW-0472">Membrane</keyword>
<dbReference type="AlphaFoldDB" id="A0AAW4PTW9"/>
<organism evidence="2 3">
    <name type="scientific">Haloarcula rubra</name>
    <dbReference type="NCBI Taxonomy" id="2487747"/>
    <lineage>
        <taxon>Archaea</taxon>
        <taxon>Methanobacteriati</taxon>
        <taxon>Methanobacteriota</taxon>
        <taxon>Stenosarchaea group</taxon>
        <taxon>Halobacteria</taxon>
        <taxon>Halobacteriales</taxon>
        <taxon>Haloarculaceae</taxon>
        <taxon>Haloarcula</taxon>
    </lineage>
</organism>
<evidence type="ECO:0000313" key="3">
    <source>
        <dbReference type="Proteomes" id="UP001430377"/>
    </source>
</evidence>
<keyword evidence="1" id="KW-1133">Transmembrane helix</keyword>
<reference evidence="2 3" key="1">
    <citation type="submission" date="2021-06" db="EMBL/GenBank/DDBJ databases">
        <title>Halomicroarcula sp. a new haloarchaeum isolated from saline soil.</title>
        <authorList>
            <person name="Duran-Viseras A."/>
            <person name="Sanchez-Porro C."/>
            <person name="Ventosa A."/>
        </authorList>
    </citation>
    <scope>NUCLEOTIDE SEQUENCE [LARGE SCALE GENOMIC DNA]</scope>
    <source>
        <strain evidence="2 3">F13</strain>
    </source>
</reference>
<gene>
    <name evidence="2" type="ORF">EGH21_11855</name>
</gene>
<dbReference type="EMBL" id="RKLR01000004">
    <property type="protein sequence ID" value="MBX0323722.1"/>
    <property type="molecule type" value="Genomic_DNA"/>
</dbReference>
<accession>A0AAW4PTW9</accession>
<protein>
    <recommendedName>
        <fullName evidence="4">DUF1634 domain-containing protein</fullName>
    </recommendedName>
</protein>
<feature type="transmembrane region" description="Helical" evidence="1">
    <location>
        <begin position="95"/>
        <end position="119"/>
    </location>
</feature>
<keyword evidence="3" id="KW-1185">Reference proteome</keyword>
<evidence type="ECO:0008006" key="4">
    <source>
        <dbReference type="Google" id="ProtNLM"/>
    </source>
</evidence>
<name>A0AAW4PTW9_9EURY</name>
<proteinExistence type="predicted"/>
<feature type="transmembrane region" description="Helical" evidence="1">
    <location>
        <begin position="27"/>
        <end position="48"/>
    </location>
</feature>
<evidence type="ECO:0000256" key="1">
    <source>
        <dbReference type="SAM" id="Phobius"/>
    </source>
</evidence>
<comment type="caution">
    <text evidence="2">The sequence shown here is derived from an EMBL/GenBank/DDBJ whole genome shotgun (WGS) entry which is preliminary data.</text>
</comment>
<dbReference type="RefSeq" id="WP_220618689.1">
    <property type="nucleotide sequence ID" value="NZ_RKLR01000004.1"/>
</dbReference>
<evidence type="ECO:0000313" key="2">
    <source>
        <dbReference type="EMBL" id="MBX0323722.1"/>
    </source>
</evidence>